<proteinExistence type="predicted"/>
<evidence type="ECO:0000313" key="1">
    <source>
        <dbReference type="EMBL" id="KAK3715276.1"/>
    </source>
</evidence>
<keyword evidence="2" id="KW-1185">Reference proteome</keyword>
<comment type="caution">
    <text evidence="1">The sequence shown here is derived from an EMBL/GenBank/DDBJ whole genome shotgun (WGS) entry which is preliminary data.</text>
</comment>
<sequence length="176" mass="19932">MFRQSPGYIGSSVSSAAVRAGKKRGKPLRAWFIGGIGSLEYPHTGYRIQDYMPYWTTHHHRVTEATLKPISVNDLEWTLLCVAMMWPESESRDVLPAPRHHGLVVGAQTPPGWQDHWSRIVPLVGMYLNLFPAIRSYNTVLEDVADLIAEQFDETSRKQFVGELIGMKKEKKPKNG</sequence>
<evidence type="ECO:0000313" key="2">
    <source>
        <dbReference type="Proteomes" id="UP001281147"/>
    </source>
</evidence>
<accession>A0ACC3NED5</accession>
<reference evidence="1" key="1">
    <citation type="submission" date="2023-07" db="EMBL/GenBank/DDBJ databases">
        <title>Black Yeasts Isolated from many extreme environments.</title>
        <authorList>
            <person name="Coleine C."/>
            <person name="Stajich J.E."/>
            <person name="Selbmann L."/>
        </authorList>
    </citation>
    <scope>NUCLEOTIDE SEQUENCE</scope>
    <source>
        <strain evidence="1">CCFEE 5714</strain>
    </source>
</reference>
<name>A0ACC3NED5_9PEZI</name>
<protein>
    <submittedName>
        <fullName evidence="1">Uncharacterized protein</fullName>
    </submittedName>
</protein>
<dbReference type="EMBL" id="JAUTXU010000050">
    <property type="protein sequence ID" value="KAK3715276.1"/>
    <property type="molecule type" value="Genomic_DNA"/>
</dbReference>
<organism evidence="1 2">
    <name type="scientific">Vermiconidia calcicola</name>
    <dbReference type="NCBI Taxonomy" id="1690605"/>
    <lineage>
        <taxon>Eukaryota</taxon>
        <taxon>Fungi</taxon>
        <taxon>Dikarya</taxon>
        <taxon>Ascomycota</taxon>
        <taxon>Pezizomycotina</taxon>
        <taxon>Dothideomycetes</taxon>
        <taxon>Dothideomycetidae</taxon>
        <taxon>Mycosphaerellales</taxon>
        <taxon>Extremaceae</taxon>
        <taxon>Vermiconidia</taxon>
    </lineage>
</organism>
<dbReference type="Proteomes" id="UP001281147">
    <property type="component" value="Unassembled WGS sequence"/>
</dbReference>
<gene>
    <name evidence="1" type="ORF">LTR37_007243</name>
</gene>